<protein>
    <submittedName>
        <fullName evidence="1">Extracellular matrix regulator RemB</fullName>
    </submittedName>
</protein>
<evidence type="ECO:0000313" key="1">
    <source>
        <dbReference type="EMBL" id="MFC3886292.1"/>
    </source>
</evidence>
<name>A0ABV8B7Q4_9BACI</name>
<reference evidence="2" key="1">
    <citation type="journal article" date="2019" name="Int. J. Syst. Evol. Microbiol.">
        <title>The Global Catalogue of Microorganisms (GCM) 10K type strain sequencing project: providing services to taxonomists for standard genome sequencing and annotation.</title>
        <authorList>
            <consortium name="The Broad Institute Genomics Platform"/>
            <consortium name="The Broad Institute Genome Sequencing Center for Infectious Disease"/>
            <person name="Wu L."/>
            <person name="Ma J."/>
        </authorList>
    </citation>
    <scope>NUCLEOTIDE SEQUENCE [LARGE SCALE GENOMIC DNA]</scope>
    <source>
        <strain evidence="2">CCUG 61889</strain>
    </source>
</reference>
<evidence type="ECO:0000313" key="2">
    <source>
        <dbReference type="Proteomes" id="UP001595752"/>
    </source>
</evidence>
<dbReference type="Proteomes" id="UP001595752">
    <property type="component" value="Unassembled WGS sequence"/>
</dbReference>
<dbReference type="Pfam" id="PF04025">
    <property type="entry name" value="RemA-like"/>
    <property type="match status" value="1"/>
</dbReference>
<keyword evidence="2" id="KW-1185">Reference proteome</keyword>
<sequence>MLIYIGDDLIVQQRDIVAILDKDVFVTSAENLTSLSLSTNIDLKNVKSIVVTTHDIYYSPFASQTLKKRLYTFMR</sequence>
<proteinExistence type="predicted"/>
<organism evidence="1 2">
    <name type="scientific">Bacillus songklensis</name>
    <dbReference type="NCBI Taxonomy" id="1069116"/>
    <lineage>
        <taxon>Bacteria</taxon>
        <taxon>Bacillati</taxon>
        <taxon>Bacillota</taxon>
        <taxon>Bacilli</taxon>
        <taxon>Bacillales</taxon>
        <taxon>Bacillaceae</taxon>
        <taxon>Bacillus</taxon>
    </lineage>
</organism>
<comment type="caution">
    <text evidence="1">The sequence shown here is derived from an EMBL/GenBank/DDBJ whole genome shotgun (WGS) entry which is preliminary data.</text>
</comment>
<dbReference type="InterPro" id="IPR007169">
    <property type="entry name" value="RemA-like"/>
</dbReference>
<dbReference type="EMBL" id="JBHRZT010000073">
    <property type="protein sequence ID" value="MFC3886292.1"/>
    <property type="molecule type" value="Genomic_DNA"/>
</dbReference>
<dbReference type="RefSeq" id="WP_377918716.1">
    <property type="nucleotide sequence ID" value="NZ_JBHRZT010000073.1"/>
</dbReference>
<gene>
    <name evidence="1" type="primary">remB</name>
    <name evidence="1" type="ORF">ACFOU2_23505</name>
</gene>
<accession>A0ABV8B7Q4</accession>
<dbReference type="NCBIfam" id="NF046065">
    <property type="entry name" value="MtxRegRemB"/>
    <property type="match status" value="1"/>
</dbReference>